<dbReference type="GO" id="GO:0015288">
    <property type="term" value="F:porin activity"/>
    <property type="evidence" value="ECO:0007669"/>
    <property type="project" value="TreeGrafter"/>
</dbReference>
<organism evidence="9 10">
    <name type="scientific">Ferrimonas marina</name>
    <dbReference type="NCBI Taxonomy" id="299255"/>
    <lineage>
        <taxon>Bacteria</taxon>
        <taxon>Pseudomonadati</taxon>
        <taxon>Pseudomonadota</taxon>
        <taxon>Gammaproteobacteria</taxon>
        <taxon>Alteromonadales</taxon>
        <taxon>Ferrimonadaceae</taxon>
        <taxon>Ferrimonas</taxon>
    </lineage>
</organism>
<proteinExistence type="inferred from homology"/>
<feature type="chain" id="PRO_5009914853" evidence="8">
    <location>
        <begin position="24"/>
        <end position="445"/>
    </location>
</feature>
<dbReference type="Pfam" id="PF02321">
    <property type="entry name" value="OEP"/>
    <property type="match status" value="2"/>
</dbReference>
<evidence type="ECO:0000256" key="6">
    <source>
        <dbReference type="ARBA" id="ARBA00023136"/>
    </source>
</evidence>
<keyword evidence="5" id="KW-0812">Transmembrane</keyword>
<gene>
    <name evidence="9" type="ORF">SAMN02745129_3252</name>
</gene>
<accession>A0A1M5X5P9</accession>
<evidence type="ECO:0000313" key="9">
    <source>
        <dbReference type="EMBL" id="SHH95147.1"/>
    </source>
</evidence>
<keyword evidence="8" id="KW-0732">Signal</keyword>
<dbReference type="InterPro" id="IPR010130">
    <property type="entry name" value="T1SS_OMP_TolC"/>
</dbReference>
<sequence>MNLKLRSVCVAVGLACSSMAAQADDLLQIYQQALMKDPILLQAKASRDAAYEVIGQSRASLLPQVNASLGYSNTFYNREIEAREDDGFTGGLSLNQSIYDHANYVSLDLSKQSASQAELIYSLTEQALIVRVSQAYFDVLSGQDALDFVRANKRAIERQLEQTKQRFAVGLTAITDVHEAQAEFDLAVADEIAAENTLENRLEALREITGLSHRDLNVLDTARFSPNKPTPATHEQWQTIAEESSLNLLVDRLGVEIAKQRIDLAKTGHLPSIGLVASYNENTSFSNVQDNGEGTLGVQVNIPIFSGFAVSSQVKQEQANYVGAQQSLEETYRSVIRNTRASLNNVNASLSSIRAFEQSVISAESALKATEAGFEVGNRTIVDVLNSTRQLYSAKQQLADARYGYILSVLTLKQSAGTLSADDLEMINRGLRPATSADQDGDQKS</sequence>
<keyword evidence="7" id="KW-0998">Cell outer membrane</keyword>
<evidence type="ECO:0000256" key="2">
    <source>
        <dbReference type="ARBA" id="ARBA00007613"/>
    </source>
</evidence>
<keyword evidence="4" id="KW-1134">Transmembrane beta strand</keyword>
<dbReference type="InterPro" id="IPR051906">
    <property type="entry name" value="TolC-like"/>
</dbReference>
<keyword evidence="6" id="KW-0472">Membrane</keyword>
<dbReference type="PANTHER" id="PTHR30026">
    <property type="entry name" value="OUTER MEMBRANE PROTEIN TOLC"/>
    <property type="match status" value="1"/>
</dbReference>
<evidence type="ECO:0000256" key="5">
    <source>
        <dbReference type="ARBA" id="ARBA00022692"/>
    </source>
</evidence>
<feature type="signal peptide" evidence="8">
    <location>
        <begin position="1"/>
        <end position="23"/>
    </location>
</feature>
<evidence type="ECO:0000256" key="1">
    <source>
        <dbReference type="ARBA" id="ARBA00004442"/>
    </source>
</evidence>
<dbReference type="InterPro" id="IPR003423">
    <property type="entry name" value="OMP_efflux"/>
</dbReference>
<comment type="similarity">
    <text evidence="2">Belongs to the outer membrane factor (OMF) (TC 1.B.17) family.</text>
</comment>
<dbReference type="RefSeq" id="WP_067660977.1">
    <property type="nucleotide sequence ID" value="NZ_FQXG01000005.1"/>
</dbReference>
<keyword evidence="3" id="KW-0813">Transport</keyword>
<evidence type="ECO:0000256" key="8">
    <source>
        <dbReference type="SAM" id="SignalP"/>
    </source>
</evidence>
<comment type="subcellular location">
    <subcellularLocation>
        <location evidence="1">Cell outer membrane</location>
    </subcellularLocation>
</comment>
<evidence type="ECO:0000256" key="3">
    <source>
        <dbReference type="ARBA" id="ARBA00022448"/>
    </source>
</evidence>
<protein>
    <submittedName>
        <fullName evidence="9">Outer membrane protein</fullName>
    </submittedName>
</protein>
<dbReference type="OrthoDB" id="9813458at2"/>
<dbReference type="SUPFAM" id="SSF56954">
    <property type="entry name" value="Outer membrane efflux proteins (OEP)"/>
    <property type="match status" value="1"/>
</dbReference>
<dbReference type="AlphaFoldDB" id="A0A1M5X5P9"/>
<evidence type="ECO:0000256" key="7">
    <source>
        <dbReference type="ARBA" id="ARBA00023237"/>
    </source>
</evidence>
<dbReference type="NCBIfam" id="TIGR01844">
    <property type="entry name" value="type_I_sec_TolC"/>
    <property type="match status" value="1"/>
</dbReference>
<evidence type="ECO:0000313" key="10">
    <source>
        <dbReference type="Proteomes" id="UP000184268"/>
    </source>
</evidence>
<evidence type="ECO:0000256" key="4">
    <source>
        <dbReference type="ARBA" id="ARBA00022452"/>
    </source>
</evidence>
<name>A0A1M5X5P9_9GAMM</name>
<reference evidence="9 10" key="1">
    <citation type="submission" date="2016-11" db="EMBL/GenBank/DDBJ databases">
        <authorList>
            <person name="Jaros S."/>
            <person name="Januszkiewicz K."/>
            <person name="Wedrychowicz H."/>
        </authorList>
    </citation>
    <scope>NUCLEOTIDE SEQUENCE [LARGE SCALE GENOMIC DNA]</scope>
    <source>
        <strain evidence="9 10">DSM 16917</strain>
    </source>
</reference>
<dbReference type="EMBL" id="FQXG01000005">
    <property type="protein sequence ID" value="SHH95147.1"/>
    <property type="molecule type" value="Genomic_DNA"/>
</dbReference>
<dbReference type="GO" id="GO:1990281">
    <property type="term" value="C:efflux pump complex"/>
    <property type="evidence" value="ECO:0007669"/>
    <property type="project" value="TreeGrafter"/>
</dbReference>
<keyword evidence="10" id="KW-1185">Reference proteome</keyword>
<dbReference type="Proteomes" id="UP000184268">
    <property type="component" value="Unassembled WGS sequence"/>
</dbReference>
<dbReference type="GO" id="GO:0015562">
    <property type="term" value="F:efflux transmembrane transporter activity"/>
    <property type="evidence" value="ECO:0007669"/>
    <property type="project" value="InterPro"/>
</dbReference>
<dbReference type="InterPro" id="IPR058622">
    <property type="entry name" value="TolC"/>
</dbReference>
<dbReference type="PANTHER" id="PTHR30026:SF20">
    <property type="entry name" value="OUTER MEMBRANE PROTEIN TOLC"/>
    <property type="match status" value="1"/>
</dbReference>
<dbReference type="STRING" id="299255.SAMN02745129_3252"/>
<dbReference type="Gene3D" id="1.20.1600.10">
    <property type="entry name" value="Outer membrane efflux proteins (OEP)"/>
    <property type="match status" value="1"/>
</dbReference>
<dbReference type="NCBIfam" id="NF007002">
    <property type="entry name" value="PRK09465.1"/>
    <property type="match status" value="1"/>
</dbReference>
<dbReference type="GO" id="GO:0009279">
    <property type="term" value="C:cell outer membrane"/>
    <property type="evidence" value="ECO:0007669"/>
    <property type="project" value="UniProtKB-SubCell"/>
</dbReference>